<evidence type="ECO:0000313" key="2">
    <source>
        <dbReference type="EMBL" id="AJG98297.1"/>
    </source>
</evidence>
<feature type="transmembrane region" description="Helical" evidence="1">
    <location>
        <begin position="7"/>
        <end position="26"/>
    </location>
</feature>
<dbReference type="Proteomes" id="UP000031866">
    <property type="component" value="Chromosome"/>
</dbReference>
<dbReference type="AlphaFoldDB" id="A0A0B5QK61"/>
<proteinExistence type="predicted"/>
<gene>
    <name evidence="2" type="ORF">LF65_01694</name>
</gene>
<name>A0A0B5QK61_CLOBE</name>
<protein>
    <submittedName>
        <fullName evidence="2">Uncharacterized protein</fullName>
    </submittedName>
</protein>
<feature type="transmembrane region" description="Helical" evidence="1">
    <location>
        <begin position="184"/>
        <end position="203"/>
    </location>
</feature>
<organism evidence="2 3">
    <name type="scientific">Clostridium beijerinckii</name>
    <name type="common">Clostridium MP</name>
    <dbReference type="NCBI Taxonomy" id="1520"/>
    <lineage>
        <taxon>Bacteria</taxon>
        <taxon>Bacillati</taxon>
        <taxon>Bacillota</taxon>
        <taxon>Clostridia</taxon>
        <taxon>Eubacteriales</taxon>
        <taxon>Clostridiaceae</taxon>
        <taxon>Clostridium</taxon>
    </lineage>
</organism>
<accession>A0A0B5QK61</accession>
<dbReference type="KEGG" id="cbei:LF65_01694"/>
<evidence type="ECO:0000313" key="3">
    <source>
        <dbReference type="Proteomes" id="UP000031866"/>
    </source>
</evidence>
<sequence>MQFISENIAWIILVTILILAILEVLYEKYLKKKSIFNLYKKIYIREIDKKGNETLINVSDIYQIEDKVSEYIDSEYKSVKEINLKKAKLKRKLNSVILVDGITILSICISVIMTLYTTVLTNVNTVTWNVINLEYKNIDTLNKQLDSKDLSEDKKSEISKNISTSYDNIKNAIKSTTDFLSTPYILLLMLLLLLIFFFFSNIVKERIEYEKAFYSLIIELLEGEKDKIKEKELKSSIKSKVEDIRREVLAASSEITTSRKLLELRTTNRNL</sequence>
<keyword evidence="1" id="KW-0472">Membrane</keyword>
<keyword evidence="1" id="KW-1133">Transmembrane helix</keyword>
<feature type="transmembrane region" description="Helical" evidence="1">
    <location>
        <begin position="95"/>
        <end position="116"/>
    </location>
</feature>
<dbReference type="RefSeq" id="WP_041895594.1">
    <property type="nucleotide sequence ID" value="NZ_CP010086.2"/>
</dbReference>
<reference evidence="3" key="1">
    <citation type="submission" date="2014-12" db="EMBL/GenBank/DDBJ databases">
        <title>Genome sequence of Clostridium beijerinckii strain 59B.</title>
        <authorList>
            <person name="Little G.T."/>
            <person name="Minton N.P."/>
        </authorList>
    </citation>
    <scope>NUCLEOTIDE SEQUENCE [LARGE SCALE GENOMIC DNA]</scope>
    <source>
        <strain evidence="3">59B</strain>
    </source>
</reference>
<dbReference type="STRING" id="1520.LF65_01694"/>
<dbReference type="EMBL" id="CP010086">
    <property type="protein sequence ID" value="AJG98297.1"/>
    <property type="molecule type" value="Genomic_DNA"/>
</dbReference>
<evidence type="ECO:0000256" key="1">
    <source>
        <dbReference type="SAM" id="Phobius"/>
    </source>
</evidence>
<keyword evidence="1" id="KW-0812">Transmembrane</keyword>